<comment type="subcellular location">
    <subcellularLocation>
        <location evidence="1">Nucleus</location>
    </subcellularLocation>
</comment>
<dbReference type="AlphaFoldDB" id="A0A836JHQ1"/>
<keyword evidence="7" id="KW-0539">Nucleus</keyword>
<evidence type="ECO:0000256" key="8">
    <source>
        <dbReference type="PROSITE-ProRule" id="PRU00176"/>
    </source>
</evidence>
<dbReference type="PANTHER" id="PTHR15528">
    <property type="entry name" value="PEROXISOME PROLIFERATOR ACTIVATED RECEPTOR GAMMA COACTIVATOR 1 PGC-1 -RELATED"/>
    <property type="match status" value="1"/>
</dbReference>
<feature type="compositionally biased region" description="Low complexity" evidence="9">
    <location>
        <begin position="663"/>
        <end position="685"/>
    </location>
</feature>
<evidence type="ECO:0000256" key="1">
    <source>
        <dbReference type="ARBA" id="ARBA00004123"/>
    </source>
</evidence>
<dbReference type="GO" id="GO:0005634">
    <property type="term" value="C:nucleus"/>
    <property type="evidence" value="ECO:0007669"/>
    <property type="project" value="UniProtKB-SubCell"/>
</dbReference>
<feature type="non-terminal residue" evidence="11">
    <location>
        <position position="1"/>
    </location>
</feature>
<feature type="compositionally biased region" description="Basic residues" evidence="9">
    <location>
        <begin position="686"/>
        <end position="719"/>
    </location>
</feature>
<dbReference type="GO" id="GO:0045944">
    <property type="term" value="P:positive regulation of transcription by RNA polymerase II"/>
    <property type="evidence" value="ECO:0007669"/>
    <property type="project" value="TreeGrafter"/>
</dbReference>
<reference evidence="11" key="1">
    <citation type="submission" date="2020-02" db="EMBL/GenBank/DDBJ databases">
        <title>Relaxed selection underlies rapid genomic changes in the transitions from sociality to social parasitism in ants.</title>
        <authorList>
            <person name="Bi X."/>
        </authorList>
    </citation>
    <scope>NUCLEOTIDE SEQUENCE</scope>
    <source>
        <strain evidence="11">BGI-DK2013a</strain>
        <tissue evidence="11">Whole body</tissue>
    </source>
</reference>
<feature type="compositionally biased region" description="Basic and acidic residues" evidence="9">
    <location>
        <begin position="358"/>
        <end position="369"/>
    </location>
</feature>
<feature type="non-terminal residue" evidence="11">
    <location>
        <position position="929"/>
    </location>
</feature>
<dbReference type="GO" id="GO:0003723">
    <property type="term" value="F:RNA binding"/>
    <property type="evidence" value="ECO:0007669"/>
    <property type="project" value="UniProtKB-UniRule"/>
</dbReference>
<keyword evidence="6" id="KW-0804">Transcription</keyword>
<evidence type="ECO:0000256" key="9">
    <source>
        <dbReference type="SAM" id="MobiDB-lite"/>
    </source>
</evidence>
<dbReference type="GO" id="GO:0003712">
    <property type="term" value="F:transcription coregulator activity"/>
    <property type="evidence" value="ECO:0007669"/>
    <property type="project" value="InterPro"/>
</dbReference>
<evidence type="ECO:0000259" key="10">
    <source>
        <dbReference type="PROSITE" id="PS50102"/>
    </source>
</evidence>
<gene>
    <name evidence="11" type="primary">Pprc1</name>
    <name evidence="11" type="ORF">G6Z75_0010555</name>
</gene>
<proteinExistence type="predicted"/>
<protein>
    <submittedName>
        <fullName evidence="11">PPRC1 protein</fullName>
    </submittedName>
</protein>
<keyword evidence="5" id="KW-0010">Activator</keyword>
<dbReference type="PROSITE" id="PS50102">
    <property type="entry name" value="RRM"/>
    <property type="match status" value="1"/>
</dbReference>
<dbReference type="EMBL" id="JAANHZ010000333">
    <property type="protein sequence ID" value="KAG5312096.1"/>
    <property type="molecule type" value="Genomic_DNA"/>
</dbReference>
<dbReference type="PANTHER" id="PTHR15528:SF11">
    <property type="entry name" value="FI18188P1"/>
    <property type="match status" value="1"/>
</dbReference>
<organism evidence="11 12">
    <name type="scientific">Acromyrmex insinuator</name>
    <dbReference type="NCBI Taxonomy" id="230686"/>
    <lineage>
        <taxon>Eukaryota</taxon>
        <taxon>Metazoa</taxon>
        <taxon>Ecdysozoa</taxon>
        <taxon>Arthropoda</taxon>
        <taxon>Hexapoda</taxon>
        <taxon>Insecta</taxon>
        <taxon>Pterygota</taxon>
        <taxon>Neoptera</taxon>
        <taxon>Endopterygota</taxon>
        <taxon>Hymenoptera</taxon>
        <taxon>Apocrita</taxon>
        <taxon>Aculeata</taxon>
        <taxon>Formicoidea</taxon>
        <taxon>Formicidae</taxon>
        <taxon>Myrmicinae</taxon>
        <taxon>Acromyrmex</taxon>
    </lineage>
</organism>
<feature type="compositionally biased region" description="Polar residues" evidence="9">
    <location>
        <begin position="343"/>
        <end position="353"/>
    </location>
</feature>
<accession>A0A836JHQ1</accession>
<dbReference type="SUPFAM" id="SSF54928">
    <property type="entry name" value="RNA-binding domain, RBD"/>
    <property type="match status" value="1"/>
</dbReference>
<feature type="compositionally biased region" description="Basic and acidic residues" evidence="9">
    <location>
        <begin position="635"/>
        <end position="662"/>
    </location>
</feature>
<feature type="region of interest" description="Disordered" evidence="9">
    <location>
        <begin position="632"/>
        <end position="738"/>
    </location>
</feature>
<evidence type="ECO:0000313" key="12">
    <source>
        <dbReference type="Proteomes" id="UP000667349"/>
    </source>
</evidence>
<dbReference type="InterPro" id="IPR000504">
    <property type="entry name" value="RRM_dom"/>
</dbReference>
<feature type="compositionally biased region" description="Low complexity" evidence="9">
    <location>
        <begin position="720"/>
        <end position="729"/>
    </location>
</feature>
<keyword evidence="2" id="KW-0597">Phosphoprotein</keyword>
<evidence type="ECO:0000256" key="6">
    <source>
        <dbReference type="ARBA" id="ARBA00023163"/>
    </source>
</evidence>
<evidence type="ECO:0000256" key="4">
    <source>
        <dbReference type="ARBA" id="ARBA00023015"/>
    </source>
</evidence>
<sequence>MEIMDNISPEDLNVVYNCNNPENNETNETTTMLVEDLLATSLQSLSQEDYLSTPSKNVYLYDDMIEINKKSLSELQLREEEQETGSEIFDNAVKMEIETEQENFTEQEKDEIFKPPTNNTLPMLSCVKNKNKANIKTKNQNTRRKKKTKEDITSIKDTIIKKVKAEEQEDCVDVETIMKRDEIPILEAHDVKSLFEKFEACENSNPCNKLTVKNDHTYDTRPNKTCQVIQECRANISEKSVSQASNQQSSISSKQIINKTKLSKRRKTSPKIATLNIQSNKRKSTQMQDRVSCNKILKIDSTVSNDAKRTISRTLVQLDHDYCNNDNFQLFCSTSYNSNKTTKYTSVKSSQNENWDDSNQHERHHKTDSSNEQCHLELVNICDGNGKSAVLQNEIKDNRLENDHKDYQKETPLKHSHNLNHLSSVRKINISESPTIKPFLHSIRSPLARKIILQSQKHILPKANSIQMTPKTQYISVLKNPPNASQSQFSINNPNKNMPTIVNNEIQNIIGQNTQNTPPHEEDKTSRVKISVLEYRKRILNDKTRNDKPMIMKEPSRTILVDIYHVSTMKLPLKPDQEIKDTFYCQREIMPCWKKESDIQEEKNKPKPPTRNVQTETDENIFEYLKSVDVEEEERDAKIMERNEKREESTKNKKEKSCEKVSDSLSQSRSKSRRCTTSESSSSSRSRSKSKDRRSRSKSQDRSRRRSRSKSKTRNRNRSRSVSTSTSKSSKNKSSSRSRSLLRLRIFEEINGLINEYDRRERSYDKYEKRSLANRHVNRSYSRSPLHSYSGTYDDWHNRKKQREIEERRVVYVGRIDEGITKSDLRKRFEIFGPVEDISVHFREHGENYGFVTFLYNNDAYEAVEHGNDNPSLPEYTLSFGGRRAFCKSKYADLDNVENGASKRRPHINEDMSYDYLLKSTAYMLKRKV</sequence>
<feature type="region of interest" description="Disordered" evidence="9">
    <location>
        <begin position="343"/>
        <end position="371"/>
    </location>
</feature>
<keyword evidence="4" id="KW-0805">Transcription regulation</keyword>
<keyword evidence="12" id="KW-1185">Reference proteome</keyword>
<comment type="caution">
    <text evidence="11">The sequence shown here is derived from an EMBL/GenBank/DDBJ whole genome shotgun (WGS) entry which is preliminary data.</text>
</comment>
<evidence type="ECO:0000256" key="7">
    <source>
        <dbReference type="ARBA" id="ARBA00023242"/>
    </source>
</evidence>
<dbReference type="Pfam" id="PF00076">
    <property type="entry name" value="RRM_1"/>
    <property type="match status" value="1"/>
</dbReference>
<evidence type="ECO:0000313" key="11">
    <source>
        <dbReference type="EMBL" id="KAG5312096.1"/>
    </source>
</evidence>
<evidence type="ECO:0000256" key="5">
    <source>
        <dbReference type="ARBA" id="ARBA00023159"/>
    </source>
</evidence>
<name>A0A836JHQ1_9HYME</name>
<dbReference type="InterPro" id="IPR034605">
    <property type="entry name" value="PGC-1"/>
</dbReference>
<feature type="domain" description="RRM" evidence="10">
    <location>
        <begin position="809"/>
        <end position="884"/>
    </location>
</feature>
<dbReference type="Proteomes" id="UP000667349">
    <property type="component" value="Unassembled WGS sequence"/>
</dbReference>
<evidence type="ECO:0000256" key="2">
    <source>
        <dbReference type="ARBA" id="ARBA00022553"/>
    </source>
</evidence>
<keyword evidence="3 8" id="KW-0694">RNA-binding</keyword>
<feature type="region of interest" description="Disordered" evidence="9">
    <location>
        <begin position="597"/>
        <end position="620"/>
    </location>
</feature>
<dbReference type="Gene3D" id="3.30.70.330">
    <property type="match status" value="1"/>
</dbReference>
<dbReference type="InterPro" id="IPR035979">
    <property type="entry name" value="RBD_domain_sf"/>
</dbReference>
<evidence type="ECO:0000256" key="3">
    <source>
        <dbReference type="ARBA" id="ARBA00022884"/>
    </source>
</evidence>
<dbReference type="SMART" id="SM00360">
    <property type="entry name" value="RRM"/>
    <property type="match status" value="1"/>
</dbReference>
<dbReference type="InterPro" id="IPR012677">
    <property type="entry name" value="Nucleotide-bd_a/b_plait_sf"/>
</dbReference>